<feature type="region of interest" description="Disordered" evidence="1">
    <location>
        <begin position="1"/>
        <end position="66"/>
    </location>
</feature>
<feature type="compositionally biased region" description="Basic and acidic residues" evidence="1">
    <location>
        <begin position="32"/>
        <end position="54"/>
    </location>
</feature>
<dbReference type="AlphaFoldDB" id="A0ABD2I3D8"/>
<dbReference type="EMBL" id="JBICBT010001289">
    <property type="protein sequence ID" value="KAL3075019.1"/>
    <property type="molecule type" value="Genomic_DNA"/>
</dbReference>
<keyword evidence="3" id="KW-1185">Reference proteome</keyword>
<proteinExistence type="predicted"/>
<sequence>MKRFTEKPFFQKFKKERRHETTTTTRTTTTTEYKKFSSSHREEFSSSSEQHEEQLYGENENGKPKSLRFTQSLQDAFHPNLMDDHQHQHLLQLSNEFPPLQREPRQYQPRNIREEQKEFSEQFEDDKFVRSHQQKLFEFREQFNLNGENGGGQCQPQKMTMGEGDQAVPETQPKEEEEQQQQRQYSRTMAMKRTTERQQQFVERRWQHSSMPPLERLRLMQAQQQMPHELVLDRFPPQLVQSVHQLADAAERRHERSSNSRGFSPFPVFGPFITDSTSGSAGATMAPQPRQKSVPPQATYDGTKRWARAPPREEMSVSMTTSQHRMPIFDKLPKQQHQSTNLLPPPMTSSSGDEWQSAYECLPHWTKQMPKTPPATAPKSQQYLSSSFPSFCAAPFAESVQCSVNLCKFHAYSRQLAAKSIWPMSDSQAEMFQSVVSVEGNQRIGPILNESATFSEHQANDEVRNLMGASGTVSPPAQMHTTPEIQNQQSTVRVEFSGPVNFLHATNLNVTNNRNIYNSMSESGEKKNEIGKNRSERRDKMTISPPVERYIDSVCDLGPIFTEIGQSLRAQNHKSSFVLTPTGNIRRAEQQKREMAQHSKENAEAPEKNEAFACQIDTIEQRQNMTKGRKASLQHINVPYLVNSSSQCNFSRVSDVTQEWRLARVPSEESVEFAAMETIRSQTCRVTEAFSGTFNSANKMPIGRLQNVPRGPSVDNFCYSSASACQNATANATVSHRTKSQPSRYGPTPSMHRTQSADRAALETAQWWRRQDDAQNALRDTLTDVQREQAAARAYSKRFHCAEAERIERAILAISEGLSRPMVIGLKRYN</sequence>
<feature type="region of interest" description="Disordered" evidence="1">
    <location>
        <begin position="144"/>
        <end position="191"/>
    </location>
</feature>
<feature type="region of interest" description="Disordered" evidence="1">
    <location>
        <begin position="732"/>
        <end position="759"/>
    </location>
</feature>
<feature type="region of interest" description="Disordered" evidence="1">
    <location>
        <begin position="278"/>
        <end position="303"/>
    </location>
</feature>
<comment type="caution">
    <text evidence="2">The sequence shown here is derived from an EMBL/GenBank/DDBJ whole genome shotgun (WGS) entry which is preliminary data.</text>
</comment>
<evidence type="ECO:0000256" key="1">
    <source>
        <dbReference type="SAM" id="MobiDB-lite"/>
    </source>
</evidence>
<feature type="compositionally biased region" description="Polar residues" evidence="1">
    <location>
        <begin position="732"/>
        <end position="743"/>
    </location>
</feature>
<protein>
    <submittedName>
        <fullName evidence="2">Uncharacterized protein</fullName>
    </submittedName>
</protein>
<reference evidence="2 3" key="1">
    <citation type="submission" date="2024-10" db="EMBL/GenBank/DDBJ databases">
        <authorList>
            <person name="Kim D."/>
        </authorList>
    </citation>
    <scope>NUCLEOTIDE SEQUENCE [LARGE SCALE GENOMIC DNA]</scope>
    <source>
        <strain evidence="2">BH-2024</strain>
    </source>
</reference>
<gene>
    <name evidence="2" type="ORF">niasHT_038954</name>
</gene>
<evidence type="ECO:0000313" key="2">
    <source>
        <dbReference type="EMBL" id="KAL3075019.1"/>
    </source>
</evidence>
<organism evidence="2 3">
    <name type="scientific">Heterodera trifolii</name>
    <dbReference type="NCBI Taxonomy" id="157864"/>
    <lineage>
        <taxon>Eukaryota</taxon>
        <taxon>Metazoa</taxon>
        <taxon>Ecdysozoa</taxon>
        <taxon>Nematoda</taxon>
        <taxon>Chromadorea</taxon>
        <taxon>Rhabditida</taxon>
        <taxon>Tylenchina</taxon>
        <taxon>Tylenchomorpha</taxon>
        <taxon>Tylenchoidea</taxon>
        <taxon>Heteroderidae</taxon>
        <taxon>Heteroderinae</taxon>
        <taxon>Heterodera</taxon>
    </lineage>
</organism>
<dbReference type="Proteomes" id="UP001620626">
    <property type="component" value="Unassembled WGS sequence"/>
</dbReference>
<name>A0ABD2I3D8_9BILA</name>
<evidence type="ECO:0000313" key="3">
    <source>
        <dbReference type="Proteomes" id="UP001620626"/>
    </source>
</evidence>
<feature type="compositionally biased region" description="Low complexity" evidence="1">
    <location>
        <begin position="22"/>
        <end position="31"/>
    </location>
</feature>
<accession>A0ABD2I3D8</accession>